<protein>
    <submittedName>
        <fullName evidence="1">Uncharacterized protein</fullName>
    </submittedName>
</protein>
<dbReference type="EMBL" id="JARKNE010000013">
    <property type="protein sequence ID" value="KAK5772066.1"/>
    <property type="molecule type" value="Genomic_DNA"/>
</dbReference>
<evidence type="ECO:0000313" key="1">
    <source>
        <dbReference type="EMBL" id="KAK5772066.1"/>
    </source>
</evidence>
<proteinExistence type="predicted"/>
<dbReference type="Proteomes" id="UP001358586">
    <property type="component" value="Chromosome 13"/>
</dbReference>
<reference evidence="1 2" key="1">
    <citation type="submission" date="2023-03" db="EMBL/GenBank/DDBJ databases">
        <title>WGS of Gossypium arboreum.</title>
        <authorList>
            <person name="Yu D."/>
        </authorList>
    </citation>
    <scope>NUCLEOTIDE SEQUENCE [LARGE SCALE GENOMIC DNA]</scope>
    <source>
        <tissue evidence="1">Leaf</tissue>
    </source>
</reference>
<sequence length="73" mass="8500">MSRHGLPCHNTQKSNNLECIVTPQCRDNEKVGMHWEVDPPKYEEMYQWPEGGSFLSPLSDDFMQKGKCTHDIF</sequence>
<gene>
    <name evidence="1" type="ORF">PVK06_048330</name>
</gene>
<evidence type="ECO:0000313" key="2">
    <source>
        <dbReference type="Proteomes" id="UP001358586"/>
    </source>
</evidence>
<keyword evidence="2" id="KW-1185">Reference proteome</keyword>
<comment type="caution">
    <text evidence="1">The sequence shown here is derived from an EMBL/GenBank/DDBJ whole genome shotgun (WGS) entry which is preliminary data.</text>
</comment>
<accession>A0ABR0MFP0</accession>
<name>A0ABR0MFP0_GOSAR</name>
<organism evidence="1 2">
    <name type="scientific">Gossypium arboreum</name>
    <name type="common">Tree cotton</name>
    <name type="synonym">Gossypium nanking</name>
    <dbReference type="NCBI Taxonomy" id="29729"/>
    <lineage>
        <taxon>Eukaryota</taxon>
        <taxon>Viridiplantae</taxon>
        <taxon>Streptophyta</taxon>
        <taxon>Embryophyta</taxon>
        <taxon>Tracheophyta</taxon>
        <taxon>Spermatophyta</taxon>
        <taxon>Magnoliopsida</taxon>
        <taxon>eudicotyledons</taxon>
        <taxon>Gunneridae</taxon>
        <taxon>Pentapetalae</taxon>
        <taxon>rosids</taxon>
        <taxon>malvids</taxon>
        <taxon>Malvales</taxon>
        <taxon>Malvaceae</taxon>
        <taxon>Malvoideae</taxon>
        <taxon>Gossypium</taxon>
    </lineage>
</organism>